<protein>
    <submittedName>
        <fullName evidence="1">Sphingosine N-acyltransferase lag1</fullName>
        <ecNumber evidence="1">2.3.1.24</ecNumber>
    </submittedName>
</protein>
<dbReference type="EMBL" id="JBAHYK010003771">
    <property type="protein sequence ID" value="KAL0563220.1"/>
    <property type="molecule type" value="Genomic_DNA"/>
</dbReference>
<proteinExistence type="predicted"/>
<feature type="non-terminal residue" evidence="1">
    <location>
        <position position="1"/>
    </location>
</feature>
<sequence length="201" mass="22513">LAFKILVVPIAGYLNWELLTPFLGLSSEQLPNPFAPFFLLSNPVSSSTPSDPRYAKSWGELAFIGYHIVFFSLVRQFVTITTCHPIVRYFGIRSEAKLARFGEQDMPWCILQSWGPGATGSCPNFRRFGTAQSTGDDTFSGDKWATTVSRYYKIVKNAKWAKWRAFYDSAKEFLPHVPDAPAPENDSDSDGLDHVMLSSEA</sequence>
<reference evidence="1 2" key="1">
    <citation type="submission" date="2024-02" db="EMBL/GenBank/DDBJ databases">
        <title>A draft genome for the cacao thread blight pathogen Marasmius crinis-equi.</title>
        <authorList>
            <person name="Cohen S.P."/>
            <person name="Baruah I.K."/>
            <person name="Amoako-Attah I."/>
            <person name="Bukari Y."/>
            <person name="Meinhardt L.W."/>
            <person name="Bailey B.A."/>
        </authorList>
    </citation>
    <scope>NUCLEOTIDE SEQUENCE [LARGE SCALE GENOMIC DNA]</scope>
    <source>
        <strain evidence="1 2">GH-76</strain>
    </source>
</reference>
<evidence type="ECO:0000313" key="1">
    <source>
        <dbReference type="EMBL" id="KAL0563220.1"/>
    </source>
</evidence>
<evidence type="ECO:0000313" key="2">
    <source>
        <dbReference type="Proteomes" id="UP001465976"/>
    </source>
</evidence>
<dbReference type="Proteomes" id="UP001465976">
    <property type="component" value="Unassembled WGS sequence"/>
</dbReference>
<gene>
    <name evidence="1" type="primary">LAG1_3</name>
    <name evidence="1" type="ORF">V5O48_018854</name>
</gene>
<dbReference type="GO" id="GO:0050291">
    <property type="term" value="F:sphingosine N-acyltransferase activity"/>
    <property type="evidence" value="ECO:0007669"/>
    <property type="project" value="UniProtKB-EC"/>
</dbReference>
<accession>A0ABR3EK38</accession>
<organism evidence="1 2">
    <name type="scientific">Marasmius crinis-equi</name>
    <dbReference type="NCBI Taxonomy" id="585013"/>
    <lineage>
        <taxon>Eukaryota</taxon>
        <taxon>Fungi</taxon>
        <taxon>Dikarya</taxon>
        <taxon>Basidiomycota</taxon>
        <taxon>Agaricomycotina</taxon>
        <taxon>Agaricomycetes</taxon>
        <taxon>Agaricomycetidae</taxon>
        <taxon>Agaricales</taxon>
        <taxon>Marasmiineae</taxon>
        <taxon>Marasmiaceae</taxon>
        <taxon>Marasmius</taxon>
    </lineage>
</organism>
<keyword evidence="1" id="KW-0012">Acyltransferase</keyword>
<comment type="caution">
    <text evidence="1">The sequence shown here is derived from an EMBL/GenBank/DDBJ whole genome shotgun (WGS) entry which is preliminary data.</text>
</comment>
<dbReference type="EC" id="2.3.1.24" evidence="1"/>
<name>A0ABR3EK38_9AGAR</name>
<keyword evidence="2" id="KW-1185">Reference proteome</keyword>
<keyword evidence="1" id="KW-0808">Transferase</keyword>